<dbReference type="NCBIfam" id="TIGR02937">
    <property type="entry name" value="sigma70-ECF"/>
    <property type="match status" value="1"/>
</dbReference>
<dbReference type="AlphaFoldDB" id="K1SX32"/>
<dbReference type="InterPro" id="IPR014284">
    <property type="entry name" value="RNA_pol_sigma-70_dom"/>
</dbReference>
<organism evidence="2">
    <name type="scientific">human gut metagenome</name>
    <dbReference type="NCBI Taxonomy" id="408170"/>
    <lineage>
        <taxon>unclassified sequences</taxon>
        <taxon>metagenomes</taxon>
        <taxon>organismal metagenomes</taxon>
    </lineage>
</organism>
<feature type="non-terminal residue" evidence="2">
    <location>
        <position position="103"/>
    </location>
</feature>
<dbReference type="PANTHER" id="PTHR30376">
    <property type="entry name" value="SIGMA FACTOR RPOH HEAT SHOCK RELATED"/>
    <property type="match status" value="1"/>
</dbReference>
<dbReference type="InterPro" id="IPR013325">
    <property type="entry name" value="RNA_pol_sigma_r2"/>
</dbReference>
<name>K1SX32_9ZZZZ</name>
<evidence type="ECO:0000259" key="1">
    <source>
        <dbReference type="Pfam" id="PF04542"/>
    </source>
</evidence>
<gene>
    <name evidence="2" type="ORF">OBE_13416</name>
</gene>
<dbReference type="Gene3D" id="1.20.120.1810">
    <property type="match status" value="1"/>
</dbReference>
<dbReference type="SUPFAM" id="SSF88946">
    <property type="entry name" value="Sigma2 domain of RNA polymerase sigma factors"/>
    <property type="match status" value="1"/>
</dbReference>
<accession>K1SX32</accession>
<evidence type="ECO:0000313" key="2">
    <source>
        <dbReference type="EMBL" id="EKC51806.1"/>
    </source>
</evidence>
<protein>
    <submittedName>
        <fullName evidence="2">RNA polymerase sigma-F factor</fullName>
    </submittedName>
</protein>
<dbReference type="EMBL" id="AJWZ01009262">
    <property type="protein sequence ID" value="EKC51806.1"/>
    <property type="molecule type" value="Genomic_DNA"/>
</dbReference>
<dbReference type="GO" id="GO:0003700">
    <property type="term" value="F:DNA-binding transcription factor activity"/>
    <property type="evidence" value="ECO:0007669"/>
    <property type="project" value="InterPro"/>
</dbReference>
<feature type="domain" description="RNA polymerase sigma-70 region 2" evidence="1">
    <location>
        <begin position="23"/>
        <end position="92"/>
    </location>
</feature>
<dbReference type="Pfam" id="PF04542">
    <property type="entry name" value="Sigma70_r2"/>
    <property type="match status" value="1"/>
</dbReference>
<dbReference type="InterPro" id="IPR007627">
    <property type="entry name" value="RNA_pol_sigma70_r2"/>
</dbReference>
<reference evidence="2" key="1">
    <citation type="journal article" date="2013" name="Environ. Microbiol.">
        <title>Microbiota from the distal guts of lean and obese adolescents exhibit partial functional redundancy besides clear differences in community structure.</title>
        <authorList>
            <person name="Ferrer M."/>
            <person name="Ruiz A."/>
            <person name="Lanza F."/>
            <person name="Haange S.B."/>
            <person name="Oberbach A."/>
            <person name="Till H."/>
            <person name="Bargiela R."/>
            <person name="Campoy C."/>
            <person name="Segura M.T."/>
            <person name="Richter M."/>
            <person name="von Bergen M."/>
            <person name="Seifert J."/>
            <person name="Suarez A."/>
        </authorList>
    </citation>
    <scope>NUCLEOTIDE SEQUENCE</scope>
</reference>
<dbReference type="InterPro" id="IPR050813">
    <property type="entry name" value="Sigma-70_Factor"/>
</dbReference>
<sequence>MYENTYDEIAKAQNGDKIAMDNLVKNNLGLVYTISKRFIGRGYDIEDLNQIGAIGLIKSIKKFDLNYNVKLSTYSVPFILGEIKRFIRDDGRVKISRSIKELG</sequence>
<comment type="caution">
    <text evidence="2">The sequence shown here is derived from an EMBL/GenBank/DDBJ whole genome shotgun (WGS) entry which is preliminary data.</text>
</comment>
<dbReference type="PANTHER" id="PTHR30376:SF3">
    <property type="entry name" value="RNA POLYMERASE SIGMA FACTOR RPOH"/>
    <property type="match status" value="1"/>
</dbReference>
<proteinExistence type="predicted"/>
<dbReference type="GO" id="GO:0006352">
    <property type="term" value="P:DNA-templated transcription initiation"/>
    <property type="evidence" value="ECO:0007669"/>
    <property type="project" value="InterPro"/>
</dbReference>